<name>A0ABR2HUS3_9EUKA</name>
<comment type="caution">
    <text evidence="1">The sequence shown here is derived from an EMBL/GenBank/DDBJ whole genome shotgun (WGS) entry which is preliminary data.</text>
</comment>
<proteinExistence type="predicted"/>
<dbReference type="EMBL" id="JAPFFF010000023">
    <property type="protein sequence ID" value="KAK8852778.1"/>
    <property type="molecule type" value="Genomic_DNA"/>
</dbReference>
<evidence type="ECO:0000313" key="2">
    <source>
        <dbReference type="Proteomes" id="UP001470230"/>
    </source>
</evidence>
<gene>
    <name evidence="1" type="ORF">M9Y10_017768</name>
</gene>
<protein>
    <recommendedName>
        <fullName evidence="3">DUF3447 domain-containing protein</fullName>
    </recommendedName>
</protein>
<dbReference type="PANTHER" id="PTHR24159:SF5">
    <property type="entry name" value="ANK_REP_REGION DOMAIN-CONTAINING PROTEIN"/>
    <property type="match status" value="1"/>
</dbReference>
<dbReference type="Proteomes" id="UP001470230">
    <property type="component" value="Unassembled WGS sequence"/>
</dbReference>
<evidence type="ECO:0008006" key="3">
    <source>
        <dbReference type="Google" id="ProtNLM"/>
    </source>
</evidence>
<dbReference type="InterPro" id="IPR036770">
    <property type="entry name" value="Ankyrin_rpt-contain_sf"/>
</dbReference>
<organism evidence="1 2">
    <name type="scientific">Tritrichomonas musculus</name>
    <dbReference type="NCBI Taxonomy" id="1915356"/>
    <lineage>
        <taxon>Eukaryota</taxon>
        <taxon>Metamonada</taxon>
        <taxon>Parabasalia</taxon>
        <taxon>Tritrichomonadida</taxon>
        <taxon>Tritrichomonadidae</taxon>
        <taxon>Tritrichomonas</taxon>
    </lineage>
</organism>
<accession>A0ABR2HUS3</accession>
<dbReference type="PANTHER" id="PTHR24159">
    <property type="match status" value="1"/>
</dbReference>
<dbReference type="Gene3D" id="1.25.40.20">
    <property type="entry name" value="Ankyrin repeat-containing domain"/>
    <property type="match status" value="1"/>
</dbReference>
<keyword evidence="2" id="KW-1185">Reference proteome</keyword>
<evidence type="ECO:0000313" key="1">
    <source>
        <dbReference type="EMBL" id="KAK8852778.1"/>
    </source>
</evidence>
<dbReference type="SUPFAM" id="SSF48403">
    <property type="entry name" value="Ankyrin repeat"/>
    <property type="match status" value="1"/>
</dbReference>
<sequence>MEESAFQVYLEQMAKIEESFLDFLDPEVSNEDKFSKFFKLIKDSKICDDLYKFHTILQIIAKIGDNHHRDPNFFNKIFRILRQFKANIKNLFSNSEIFNIFKSNKRILLFLIEEQVLTFDEPIINKITTTEKFINANYPQYFQPEIEKLKELPENFYELRRKGENELPVCKLIQEDLVKEFIVHVNQSNIKTNDFVIDSSIYETNSFLIDRKTKLIEYAAFYGSVKIFKYLQMHDVQLGQSLWQFAIHGKNPEIIRFLEENQVENKSCKELIDESIKCHHNDIANYFLNNFLQNDINSPIVFDQSIKYYNFIFFPNEINRESFYKLLKYDHYKLIEILLENQDFNIDLNDIFLLIDFIQF</sequence>
<reference evidence="1 2" key="1">
    <citation type="submission" date="2024-04" db="EMBL/GenBank/DDBJ databases">
        <title>Tritrichomonas musculus Genome.</title>
        <authorList>
            <person name="Alves-Ferreira E."/>
            <person name="Grigg M."/>
            <person name="Lorenzi H."/>
            <person name="Galac M."/>
        </authorList>
    </citation>
    <scope>NUCLEOTIDE SEQUENCE [LARGE SCALE GENOMIC DNA]</scope>
    <source>
        <strain evidence="1 2">EAF2021</strain>
    </source>
</reference>